<organism evidence="1 2">
    <name type="scientific">Wuchereria bancrofti</name>
    <dbReference type="NCBI Taxonomy" id="6293"/>
    <lineage>
        <taxon>Eukaryota</taxon>
        <taxon>Metazoa</taxon>
        <taxon>Ecdysozoa</taxon>
        <taxon>Nematoda</taxon>
        <taxon>Chromadorea</taxon>
        <taxon>Rhabditida</taxon>
        <taxon>Spirurina</taxon>
        <taxon>Spiruromorpha</taxon>
        <taxon>Filarioidea</taxon>
        <taxon>Onchocercidae</taxon>
        <taxon>Wuchereria</taxon>
    </lineage>
</organism>
<protein>
    <submittedName>
        <fullName evidence="2">Uncharacterized protein</fullName>
    </submittedName>
</protein>
<dbReference type="Proteomes" id="UP000093561">
    <property type="component" value="Unassembled WGS sequence"/>
</dbReference>
<sequence length="36" mass="4282">MTTSNSDSFIFWKLRCWWQCLSCNISLLLKTCMSFS</sequence>
<evidence type="ECO:0000313" key="2">
    <source>
        <dbReference type="WBParaSite" id="mrna-Wban_01615"/>
    </source>
</evidence>
<accession>A0AAF5PJK0</accession>
<reference evidence="2" key="3">
    <citation type="submission" date="2024-02" db="UniProtKB">
        <authorList>
            <consortium name="WormBaseParasite"/>
        </authorList>
    </citation>
    <scope>IDENTIFICATION</scope>
    <source>
        <strain evidence="2">pt0022</strain>
    </source>
</reference>
<name>A0AAF5PJK0_WUCBA</name>
<dbReference type="AlphaFoldDB" id="A0AAF5PJK0"/>
<reference evidence="1" key="1">
    <citation type="submission" date="2015-03" db="EMBL/GenBank/DDBJ databases">
        <title>Wuchereria bancrofti Genome Sequencing Papua New Guinea Strain.</title>
        <authorList>
            <person name="Small S.T."/>
            <person name="Serre D."/>
            <person name="Zimmerman P.A."/>
        </authorList>
    </citation>
    <scope>NUCLEOTIDE SEQUENCE [LARGE SCALE GENOMIC DNA]</scope>
    <source>
        <strain evidence="1">pt0022</strain>
    </source>
</reference>
<reference evidence="1" key="2">
    <citation type="journal article" date="2016" name="Mol. Ecol.">
        <title>Population genomics of the filarial nematode parasite Wuchereria bancrofti from mosquitoes.</title>
        <authorList>
            <person name="Small S.T."/>
            <person name="Reimer L.J."/>
            <person name="Tisch D.J."/>
            <person name="King C.L."/>
            <person name="Christensen B.M."/>
            <person name="Siba P.M."/>
            <person name="Kazura J.W."/>
            <person name="Serre D."/>
            <person name="Zimmerman P.A."/>
        </authorList>
    </citation>
    <scope>NUCLEOTIDE SEQUENCE</scope>
    <source>
        <strain evidence="1">pt0022</strain>
    </source>
</reference>
<dbReference type="WBParaSite" id="mrna-Wban_01615">
    <property type="protein sequence ID" value="mrna-Wban_01615"/>
    <property type="gene ID" value="Wban_01615"/>
</dbReference>
<proteinExistence type="predicted"/>
<evidence type="ECO:0000313" key="1">
    <source>
        <dbReference type="Proteomes" id="UP000093561"/>
    </source>
</evidence>